<sequence length="603" mass="60798">MSERQADLARGEASRPSLESPPPSLQAIAPEPSALAEWTPRAWLVGSGIGAMLAVTNVYMGLKTGIWESGCLMSALLAFGGLSVLSRSGAPLSPLETNLAQTTAVSVGATPASAGLIGAVPALALLGTQPPGWAVAAWGVGLGALGVLFAYLSRRRLLEEEALPFPTGVATSQLISTLHSTGSAYAARARGLWVSGVLSAVLTWLRDARGVIPGASLLPASVRLGGVGADSLMLGVGWMPMLLGIGVLAGPHAGLSLLLGSALAWGGVAPWLVHTGKAAADYGELSSWLLWPGVGLMVGASATSLLSQLRALPAMVGDIRALGAHREGWESAVGLGVGRAVLPVILLCLLAGTWAFGLGPLELLLALGMTFPLCAVCARATGQSDIAPISHVGQLTQVGFGMVAPGREGLNIAAGAVVSGAASHTSASLWSLQAGRLLGARASRQFLAQLSGLLWGVAVAVPTYFVLVSVYGLESSVLPVPTARQFKAVAQLTSQGLAGLPPASALAMGGAFVVGGLLSVAGSRERWARMLPSAAAMAIGLFVPAYYAVTICLGSLLVSAVGRLRPSALQPVQAMGTGAILGETLLGVLIAVLIASGLMAPPG</sequence>
<dbReference type="InterPro" id="IPR045035">
    <property type="entry name" value="YSL-like"/>
</dbReference>
<feature type="transmembrane region" description="Helical" evidence="7">
    <location>
        <begin position="132"/>
        <end position="152"/>
    </location>
</feature>
<evidence type="ECO:0000256" key="2">
    <source>
        <dbReference type="ARBA" id="ARBA00022448"/>
    </source>
</evidence>
<accession>S9Q1Z9</accession>
<dbReference type="OrthoDB" id="5380634at2"/>
<feature type="compositionally biased region" description="Basic and acidic residues" evidence="6">
    <location>
        <begin position="1"/>
        <end position="13"/>
    </location>
</feature>
<feature type="transmembrane region" description="Helical" evidence="7">
    <location>
        <begin position="503"/>
        <end position="522"/>
    </location>
</feature>
<organism evidence="8 9">
    <name type="scientific">Cystobacter fuscus (strain ATCC 25194 / DSM 2262 / NBRC 100088 / M29)</name>
    <dbReference type="NCBI Taxonomy" id="1242864"/>
    <lineage>
        <taxon>Bacteria</taxon>
        <taxon>Pseudomonadati</taxon>
        <taxon>Myxococcota</taxon>
        <taxon>Myxococcia</taxon>
        <taxon>Myxococcales</taxon>
        <taxon>Cystobacterineae</taxon>
        <taxon>Archangiaceae</taxon>
        <taxon>Cystobacter</taxon>
    </lineage>
</organism>
<keyword evidence="5 7" id="KW-0472">Membrane</keyword>
<feature type="region of interest" description="Disordered" evidence="6">
    <location>
        <begin position="1"/>
        <end position="26"/>
    </location>
</feature>
<gene>
    <name evidence="8" type="ORF">D187_009329</name>
</gene>
<feature type="transmembrane region" description="Helical" evidence="7">
    <location>
        <begin position="446"/>
        <end position="471"/>
    </location>
</feature>
<evidence type="ECO:0000256" key="3">
    <source>
        <dbReference type="ARBA" id="ARBA00022692"/>
    </source>
</evidence>
<dbReference type="AlphaFoldDB" id="S9Q1Z9"/>
<dbReference type="GO" id="GO:0035673">
    <property type="term" value="F:oligopeptide transmembrane transporter activity"/>
    <property type="evidence" value="ECO:0007669"/>
    <property type="project" value="InterPro"/>
</dbReference>
<feature type="transmembrane region" description="Helical" evidence="7">
    <location>
        <begin position="333"/>
        <end position="357"/>
    </location>
</feature>
<dbReference type="PANTHER" id="PTHR31645">
    <property type="entry name" value="OLIGOPEPTIDE TRANSPORTER YGL114W-RELATED"/>
    <property type="match status" value="1"/>
</dbReference>
<reference evidence="8" key="1">
    <citation type="submission" date="2013-05" db="EMBL/GenBank/DDBJ databases">
        <title>Genome assembly of Cystobacter fuscus DSM 2262.</title>
        <authorList>
            <person name="Sharma G."/>
            <person name="Khatri I."/>
            <person name="Kaur C."/>
            <person name="Mayilraj S."/>
            <person name="Subramanian S."/>
        </authorList>
    </citation>
    <scope>NUCLEOTIDE SEQUENCE [LARGE SCALE GENOMIC DNA]</scope>
    <source>
        <strain evidence="8">DSM 2262</strain>
    </source>
</reference>
<proteinExistence type="predicted"/>
<dbReference type="Proteomes" id="UP000011682">
    <property type="component" value="Unassembled WGS sequence"/>
</dbReference>
<evidence type="ECO:0000313" key="9">
    <source>
        <dbReference type="Proteomes" id="UP000011682"/>
    </source>
</evidence>
<dbReference type="Pfam" id="PF03169">
    <property type="entry name" value="OPT"/>
    <property type="match status" value="1"/>
</dbReference>
<dbReference type="PANTHER" id="PTHR31645:SF0">
    <property type="entry name" value="OLIGOPEPTIDE TRANSPORTER YGL114W-RELATED"/>
    <property type="match status" value="1"/>
</dbReference>
<evidence type="ECO:0000313" key="8">
    <source>
        <dbReference type="EMBL" id="EPX55334.1"/>
    </source>
</evidence>
<protein>
    <submittedName>
        <fullName evidence="8">Oligopeptide transporter, OPT family</fullName>
    </submittedName>
</protein>
<dbReference type="GO" id="GO:0016020">
    <property type="term" value="C:membrane"/>
    <property type="evidence" value="ECO:0007669"/>
    <property type="project" value="UniProtKB-SubCell"/>
</dbReference>
<feature type="transmembrane region" description="Helical" evidence="7">
    <location>
        <begin position="66"/>
        <end position="85"/>
    </location>
</feature>
<feature type="transmembrane region" description="Helical" evidence="7">
    <location>
        <begin position="578"/>
        <end position="600"/>
    </location>
</feature>
<keyword evidence="3 7" id="KW-0812">Transmembrane</keyword>
<dbReference type="RefSeq" id="WP_002631705.1">
    <property type="nucleotide sequence ID" value="NZ_ANAH02000072.1"/>
</dbReference>
<feature type="transmembrane region" description="Helical" evidence="7">
    <location>
        <begin position="534"/>
        <end position="558"/>
    </location>
</feature>
<evidence type="ECO:0000256" key="7">
    <source>
        <dbReference type="SAM" id="Phobius"/>
    </source>
</evidence>
<name>S9Q1Z9_CYSF2</name>
<dbReference type="InterPro" id="IPR004813">
    <property type="entry name" value="OPT"/>
</dbReference>
<keyword evidence="2" id="KW-0813">Transport</keyword>
<keyword evidence="4 7" id="KW-1133">Transmembrane helix</keyword>
<feature type="transmembrane region" description="Helical" evidence="7">
    <location>
        <begin position="105"/>
        <end position="126"/>
    </location>
</feature>
<evidence type="ECO:0000256" key="4">
    <source>
        <dbReference type="ARBA" id="ARBA00022989"/>
    </source>
</evidence>
<evidence type="ECO:0000256" key="6">
    <source>
        <dbReference type="SAM" id="MobiDB-lite"/>
    </source>
</evidence>
<dbReference type="eggNOG" id="COG1297">
    <property type="taxonomic scope" value="Bacteria"/>
</dbReference>
<keyword evidence="9" id="KW-1185">Reference proteome</keyword>
<evidence type="ECO:0000256" key="5">
    <source>
        <dbReference type="ARBA" id="ARBA00023136"/>
    </source>
</evidence>
<evidence type="ECO:0000256" key="1">
    <source>
        <dbReference type="ARBA" id="ARBA00004141"/>
    </source>
</evidence>
<comment type="subcellular location">
    <subcellularLocation>
        <location evidence="1">Membrane</location>
        <topology evidence="1">Multi-pass membrane protein</topology>
    </subcellularLocation>
</comment>
<feature type="transmembrane region" description="Helical" evidence="7">
    <location>
        <begin position="242"/>
        <end position="268"/>
    </location>
</feature>
<dbReference type="EMBL" id="ANAH02000072">
    <property type="protein sequence ID" value="EPX55334.1"/>
    <property type="molecule type" value="Genomic_DNA"/>
</dbReference>
<feature type="transmembrane region" description="Helical" evidence="7">
    <location>
        <begin position="42"/>
        <end position="60"/>
    </location>
</feature>
<feature type="transmembrane region" description="Helical" evidence="7">
    <location>
        <begin position="288"/>
        <end position="312"/>
    </location>
</feature>
<feature type="transmembrane region" description="Helical" evidence="7">
    <location>
        <begin position="363"/>
        <end position="381"/>
    </location>
</feature>
<dbReference type="NCBIfam" id="TIGR00728">
    <property type="entry name" value="OPT_sfam"/>
    <property type="match status" value="1"/>
</dbReference>
<comment type="caution">
    <text evidence="8">The sequence shown here is derived from an EMBL/GenBank/DDBJ whole genome shotgun (WGS) entry which is preliminary data.</text>
</comment>